<protein>
    <recommendedName>
        <fullName evidence="2">DUF4283 domain-containing protein</fullName>
    </recommendedName>
</protein>
<keyword evidence="4" id="KW-1185">Reference proteome</keyword>
<gene>
    <name evidence="3" type="ORF">Tsubulata_024993</name>
</gene>
<dbReference type="PANTHER" id="PTHR31286">
    <property type="entry name" value="GLYCINE-RICH CELL WALL STRUCTURAL PROTEIN 1.8-LIKE"/>
    <property type="match status" value="1"/>
</dbReference>
<dbReference type="PANTHER" id="PTHR31286:SF99">
    <property type="entry name" value="DUF4283 DOMAIN-CONTAINING PROTEIN"/>
    <property type="match status" value="1"/>
</dbReference>
<evidence type="ECO:0000256" key="1">
    <source>
        <dbReference type="SAM" id="MobiDB-lite"/>
    </source>
</evidence>
<feature type="region of interest" description="Disordered" evidence="1">
    <location>
        <begin position="176"/>
        <end position="196"/>
    </location>
</feature>
<accession>A0A9Q0JBA7</accession>
<proteinExistence type="predicted"/>
<dbReference type="AlphaFoldDB" id="A0A9Q0JBA7"/>
<dbReference type="Pfam" id="PF14111">
    <property type="entry name" value="DUF4283"/>
    <property type="match status" value="1"/>
</dbReference>
<evidence type="ECO:0000259" key="2">
    <source>
        <dbReference type="Pfam" id="PF14111"/>
    </source>
</evidence>
<feature type="compositionally biased region" description="Polar residues" evidence="1">
    <location>
        <begin position="176"/>
        <end position="189"/>
    </location>
</feature>
<reference evidence="3" key="2">
    <citation type="journal article" date="2023" name="Plants (Basel)">
        <title>Annotation of the Turnera subulata (Passifloraceae) Draft Genome Reveals the S-Locus Evolved after the Divergence of Turneroideae from Passifloroideae in a Stepwise Manner.</title>
        <authorList>
            <person name="Henning P.M."/>
            <person name="Roalson E.H."/>
            <person name="Mir W."/>
            <person name="McCubbin A.G."/>
            <person name="Shore J.S."/>
        </authorList>
    </citation>
    <scope>NUCLEOTIDE SEQUENCE</scope>
    <source>
        <strain evidence="3">F60SS</strain>
    </source>
</reference>
<evidence type="ECO:0000313" key="3">
    <source>
        <dbReference type="EMBL" id="KAJ4835184.1"/>
    </source>
</evidence>
<feature type="compositionally biased region" description="Pro residues" evidence="1">
    <location>
        <begin position="295"/>
        <end position="310"/>
    </location>
</feature>
<feature type="region of interest" description="Disordered" evidence="1">
    <location>
        <begin position="268"/>
        <end position="310"/>
    </location>
</feature>
<feature type="region of interest" description="Disordered" evidence="1">
    <location>
        <begin position="214"/>
        <end position="256"/>
    </location>
</feature>
<sequence>MGQEIGYRTLCSRLPSLWNLKQSVRMVDLENNFYFVRFQSRYDYLWALTDGPWIVLGHYLTVEPWKPQFNPASHKVSSIVAWVQIPGLSCEYYDRRLLQVVCNELGCLVRLDHNTKEALRGRYARVAVELDLMKPLQSQVLVDDTWYLISCENIPDICFEYGLVGHLMPGFLSRTQANTRPEGQHTSPTAAPDAHSGILMADQPEPQAVQVVNRQPRGEWMIAGRKRRPPRSGGGQQNKETEPGKETINSHKSGSRFDVLQDYITVERPTTTEKGKAVISPSQPAVVLETNPKSLDPPPPPPPNQKPPTL</sequence>
<feature type="compositionally biased region" description="Basic and acidic residues" evidence="1">
    <location>
        <begin position="239"/>
        <end position="249"/>
    </location>
</feature>
<evidence type="ECO:0000313" key="4">
    <source>
        <dbReference type="Proteomes" id="UP001141552"/>
    </source>
</evidence>
<dbReference type="OrthoDB" id="1938170at2759"/>
<dbReference type="Proteomes" id="UP001141552">
    <property type="component" value="Unassembled WGS sequence"/>
</dbReference>
<dbReference type="InterPro" id="IPR025558">
    <property type="entry name" value="DUF4283"/>
</dbReference>
<dbReference type="InterPro" id="IPR040256">
    <property type="entry name" value="At4g02000-like"/>
</dbReference>
<feature type="domain" description="DUF4283" evidence="2">
    <location>
        <begin position="9"/>
        <end position="72"/>
    </location>
</feature>
<reference evidence="3" key="1">
    <citation type="submission" date="2022-02" db="EMBL/GenBank/DDBJ databases">
        <authorList>
            <person name="Henning P.M."/>
            <person name="McCubbin A.G."/>
            <person name="Shore J.S."/>
        </authorList>
    </citation>
    <scope>NUCLEOTIDE SEQUENCE</scope>
    <source>
        <strain evidence="3">F60SS</strain>
        <tissue evidence="3">Leaves</tissue>
    </source>
</reference>
<name>A0A9Q0JBA7_9ROSI</name>
<comment type="caution">
    <text evidence="3">The sequence shown here is derived from an EMBL/GenBank/DDBJ whole genome shotgun (WGS) entry which is preliminary data.</text>
</comment>
<dbReference type="EMBL" id="JAKUCV010004501">
    <property type="protein sequence ID" value="KAJ4835184.1"/>
    <property type="molecule type" value="Genomic_DNA"/>
</dbReference>
<organism evidence="3 4">
    <name type="scientific">Turnera subulata</name>
    <dbReference type="NCBI Taxonomy" id="218843"/>
    <lineage>
        <taxon>Eukaryota</taxon>
        <taxon>Viridiplantae</taxon>
        <taxon>Streptophyta</taxon>
        <taxon>Embryophyta</taxon>
        <taxon>Tracheophyta</taxon>
        <taxon>Spermatophyta</taxon>
        <taxon>Magnoliopsida</taxon>
        <taxon>eudicotyledons</taxon>
        <taxon>Gunneridae</taxon>
        <taxon>Pentapetalae</taxon>
        <taxon>rosids</taxon>
        <taxon>fabids</taxon>
        <taxon>Malpighiales</taxon>
        <taxon>Passifloraceae</taxon>
        <taxon>Turnera</taxon>
    </lineage>
</organism>